<accession>A0A4Y5SKL1</accession>
<gene>
    <name evidence="6" type="ORF">FH039_01730</name>
</gene>
<keyword evidence="7" id="KW-1185">Reference proteome</keyword>
<dbReference type="GO" id="GO:0016787">
    <property type="term" value="F:hydrolase activity"/>
    <property type="evidence" value="ECO:0007669"/>
    <property type="project" value="UniProtKB-KW"/>
</dbReference>
<dbReference type="OrthoDB" id="25331at2157"/>
<keyword evidence="2" id="KW-1277">Toxin-antitoxin system</keyword>
<protein>
    <submittedName>
        <fullName evidence="6">DUF86 domain-containing protein</fullName>
    </submittedName>
</protein>
<comment type="similarity">
    <text evidence="5">Belongs to the HepT RNase toxin family.</text>
</comment>
<dbReference type="RefSeq" id="WP_139679981.1">
    <property type="nucleotide sequence ID" value="NZ_CP040846.1"/>
</dbReference>
<dbReference type="InterPro" id="IPR008201">
    <property type="entry name" value="HepT-like"/>
</dbReference>
<reference evidence="6 7" key="1">
    <citation type="submission" date="2019-06" db="EMBL/GenBank/DDBJ databases">
        <title>Thermococcus indicus sp. nov., a Fe(III)-reducing hyperthermophilic archaeon isolated from the Onnuri vent field of the Central Indian Ocean ridge.</title>
        <authorList>
            <person name="Lim J.K."/>
            <person name="Kim Y.J."/>
            <person name="Kwon K.K."/>
        </authorList>
    </citation>
    <scope>NUCLEOTIDE SEQUENCE [LARGE SCALE GENOMIC DNA]</scope>
    <source>
        <strain evidence="6 7">IOH1</strain>
    </source>
</reference>
<dbReference type="GO" id="GO:0110001">
    <property type="term" value="C:toxin-antitoxin complex"/>
    <property type="evidence" value="ECO:0007669"/>
    <property type="project" value="InterPro"/>
</dbReference>
<evidence type="ECO:0000313" key="6">
    <source>
        <dbReference type="EMBL" id="QDA30591.1"/>
    </source>
</evidence>
<sequence length="139" mass="16428">MEYDTEKVTRLMVEARNALDALYELAKLPREEFLGSRHYVSSAKYNLLVAIEACIDIAYHLISKNRMRLPRDYADSFRVLQENGILDGELTRRLILMSRFRNRLVHIYWEVDDEVIHSIINENLGDIEEFLTRIVEIIK</sequence>
<keyword evidence="4" id="KW-0378">Hydrolase</keyword>
<dbReference type="Pfam" id="PF01934">
    <property type="entry name" value="HepT-like"/>
    <property type="match status" value="1"/>
</dbReference>
<dbReference type="EMBL" id="CP040846">
    <property type="protein sequence ID" value="QDA30591.1"/>
    <property type="molecule type" value="Genomic_DNA"/>
</dbReference>
<dbReference type="Proteomes" id="UP000306007">
    <property type="component" value="Chromosome"/>
</dbReference>
<name>A0A4Y5SKL1_9EURY</name>
<dbReference type="SUPFAM" id="SSF81593">
    <property type="entry name" value="Nucleotidyltransferase substrate binding subunit/domain"/>
    <property type="match status" value="1"/>
</dbReference>
<dbReference type="Gene3D" id="1.20.120.580">
    <property type="entry name" value="bsu32300-like"/>
    <property type="match status" value="1"/>
</dbReference>
<dbReference type="InterPro" id="IPR052379">
    <property type="entry name" value="Type_VII_TA_RNase"/>
</dbReference>
<dbReference type="InterPro" id="IPR037038">
    <property type="entry name" value="HepT-like_sf"/>
</dbReference>
<dbReference type="PANTHER" id="PTHR33397:SF5">
    <property type="entry name" value="RNASE YUTE-RELATED"/>
    <property type="match status" value="1"/>
</dbReference>
<keyword evidence="1" id="KW-0597">Phosphoprotein</keyword>
<dbReference type="NCBIfam" id="NF047751">
    <property type="entry name" value="HepT_toxin"/>
    <property type="match status" value="1"/>
</dbReference>
<dbReference type="PANTHER" id="PTHR33397">
    <property type="entry name" value="UPF0331 PROTEIN YUTE"/>
    <property type="match status" value="1"/>
</dbReference>
<proteinExistence type="inferred from homology"/>
<dbReference type="AlphaFoldDB" id="A0A4Y5SKL1"/>
<evidence type="ECO:0000256" key="2">
    <source>
        <dbReference type="ARBA" id="ARBA00022649"/>
    </source>
</evidence>
<dbReference type="GeneID" id="40473864"/>
<dbReference type="GO" id="GO:0004540">
    <property type="term" value="F:RNA nuclease activity"/>
    <property type="evidence" value="ECO:0007669"/>
    <property type="project" value="InterPro"/>
</dbReference>
<evidence type="ECO:0000313" key="7">
    <source>
        <dbReference type="Proteomes" id="UP000306007"/>
    </source>
</evidence>
<evidence type="ECO:0000256" key="3">
    <source>
        <dbReference type="ARBA" id="ARBA00022722"/>
    </source>
</evidence>
<organism evidence="6 7">
    <name type="scientific">Thermococcus indicus</name>
    <dbReference type="NCBI Taxonomy" id="2586643"/>
    <lineage>
        <taxon>Archaea</taxon>
        <taxon>Methanobacteriati</taxon>
        <taxon>Methanobacteriota</taxon>
        <taxon>Thermococci</taxon>
        <taxon>Thermococcales</taxon>
        <taxon>Thermococcaceae</taxon>
        <taxon>Thermococcus</taxon>
    </lineage>
</organism>
<keyword evidence="3" id="KW-0540">Nuclease</keyword>
<evidence type="ECO:0000256" key="5">
    <source>
        <dbReference type="ARBA" id="ARBA00024207"/>
    </source>
</evidence>
<evidence type="ECO:0000256" key="4">
    <source>
        <dbReference type="ARBA" id="ARBA00022801"/>
    </source>
</evidence>
<evidence type="ECO:0000256" key="1">
    <source>
        <dbReference type="ARBA" id="ARBA00022553"/>
    </source>
</evidence>
<dbReference type="KEGG" id="tic:FH039_01730"/>